<keyword evidence="2 3" id="KW-0040">ANK repeat</keyword>
<dbReference type="InterPro" id="IPR002110">
    <property type="entry name" value="Ankyrin_rpt"/>
</dbReference>
<keyword evidence="4" id="KW-1185">Reference proteome</keyword>
<organism evidence="4 5">
    <name type="scientific">Branchiostoma floridae</name>
    <name type="common">Florida lancelet</name>
    <name type="synonym">Amphioxus</name>
    <dbReference type="NCBI Taxonomy" id="7739"/>
    <lineage>
        <taxon>Eukaryota</taxon>
        <taxon>Metazoa</taxon>
        <taxon>Chordata</taxon>
        <taxon>Cephalochordata</taxon>
        <taxon>Leptocardii</taxon>
        <taxon>Amphioxiformes</taxon>
        <taxon>Branchiostomatidae</taxon>
        <taxon>Branchiostoma</taxon>
    </lineage>
</organism>
<dbReference type="PANTHER" id="PTHR24171">
    <property type="entry name" value="ANKYRIN REPEAT DOMAIN-CONTAINING PROTEIN 39-RELATED"/>
    <property type="match status" value="1"/>
</dbReference>
<evidence type="ECO:0000256" key="3">
    <source>
        <dbReference type="PROSITE-ProRule" id="PRU00023"/>
    </source>
</evidence>
<dbReference type="Proteomes" id="UP000001554">
    <property type="component" value="Chromosome 6"/>
</dbReference>
<dbReference type="InterPro" id="IPR036770">
    <property type="entry name" value="Ankyrin_rpt-contain_sf"/>
</dbReference>
<dbReference type="PROSITE" id="PS50297">
    <property type="entry name" value="ANK_REP_REGION"/>
    <property type="match status" value="3"/>
</dbReference>
<feature type="repeat" description="ANK" evidence="3">
    <location>
        <begin position="47"/>
        <end position="79"/>
    </location>
</feature>
<dbReference type="SMART" id="SM00248">
    <property type="entry name" value="ANK"/>
    <property type="match status" value="4"/>
</dbReference>
<reference evidence="4" key="1">
    <citation type="journal article" date="2020" name="Nat. Ecol. Evol.">
        <title>Deeply conserved synteny resolves early events in vertebrate evolution.</title>
        <authorList>
            <person name="Simakov O."/>
            <person name="Marletaz F."/>
            <person name="Yue J.X."/>
            <person name="O'Connell B."/>
            <person name="Jenkins J."/>
            <person name="Brandt A."/>
            <person name="Calef R."/>
            <person name="Tung C.H."/>
            <person name="Huang T.K."/>
            <person name="Schmutz J."/>
            <person name="Satoh N."/>
            <person name="Yu J.K."/>
            <person name="Putnam N.H."/>
            <person name="Green R.E."/>
            <person name="Rokhsar D.S."/>
        </authorList>
    </citation>
    <scope>NUCLEOTIDE SEQUENCE [LARGE SCALE GENOMIC DNA]</scope>
    <source>
        <strain evidence="4">S238N-H82</strain>
    </source>
</reference>
<feature type="repeat" description="ANK" evidence="3">
    <location>
        <begin position="131"/>
        <end position="163"/>
    </location>
</feature>
<keyword evidence="1" id="KW-0677">Repeat</keyword>
<dbReference type="RefSeq" id="XP_035678814.1">
    <property type="nucleotide sequence ID" value="XM_035822921.1"/>
</dbReference>
<dbReference type="GeneID" id="118417368"/>
<dbReference type="Gene3D" id="1.25.40.20">
    <property type="entry name" value="Ankyrin repeat-containing domain"/>
    <property type="match status" value="2"/>
</dbReference>
<sequence>MSPPAGSEEMDLDKFYWAVEKGDVQIVRRGLEAGVDVNVKRDWRHWNDSTPLHVASKYGQTEVAELLIEHKAEVDARAELLQSTPLHWAALMGRTGTCELLIRHGADVMARNKLSVLNPPLLTLTFPPVQIQNTPLHRAALEGHTGTCELLIRHGADVMARAKLYELKVRRHNNGSQC</sequence>
<evidence type="ECO:0000256" key="2">
    <source>
        <dbReference type="ARBA" id="ARBA00023043"/>
    </source>
</evidence>
<gene>
    <name evidence="5" type="primary">LOC118417368</name>
</gene>
<dbReference type="PRINTS" id="PR01415">
    <property type="entry name" value="ANKYRIN"/>
</dbReference>
<accession>A0A9J7MU35</accession>
<dbReference type="Pfam" id="PF00023">
    <property type="entry name" value="Ank"/>
    <property type="match status" value="1"/>
</dbReference>
<dbReference type="PANTHER" id="PTHR24171:SF9">
    <property type="entry name" value="ANKYRIN REPEAT DOMAIN-CONTAINING PROTEIN 39"/>
    <property type="match status" value="1"/>
</dbReference>
<dbReference type="KEGG" id="bfo:118417368"/>
<feature type="repeat" description="ANK" evidence="3">
    <location>
        <begin position="81"/>
        <end position="113"/>
    </location>
</feature>
<dbReference type="OMA" id="RHWNDST"/>
<dbReference type="Pfam" id="PF12796">
    <property type="entry name" value="Ank_2"/>
    <property type="match status" value="1"/>
</dbReference>
<reference evidence="5" key="2">
    <citation type="submission" date="2025-08" db="UniProtKB">
        <authorList>
            <consortium name="RefSeq"/>
        </authorList>
    </citation>
    <scope>IDENTIFICATION</scope>
    <source>
        <strain evidence="5">S238N-H82</strain>
        <tissue evidence="5">Testes</tissue>
    </source>
</reference>
<protein>
    <submittedName>
        <fullName evidence="5">GA-binding protein subunit beta-2-like</fullName>
    </submittedName>
</protein>
<proteinExistence type="predicted"/>
<evidence type="ECO:0000313" key="4">
    <source>
        <dbReference type="Proteomes" id="UP000001554"/>
    </source>
</evidence>
<evidence type="ECO:0000256" key="1">
    <source>
        <dbReference type="ARBA" id="ARBA00022737"/>
    </source>
</evidence>
<dbReference type="SUPFAM" id="SSF48403">
    <property type="entry name" value="Ankyrin repeat"/>
    <property type="match status" value="1"/>
</dbReference>
<dbReference type="PROSITE" id="PS50088">
    <property type="entry name" value="ANK_REPEAT"/>
    <property type="match status" value="3"/>
</dbReference>
<dbReference type="AlphaFoldDB" id="A0A9J7MU35"/>
<name>A0A9J7MU35_BRAFL</name>
<evidence type="ECO:0000313" key="5">
    <source>
        <dbReference type="RefSeq" id="XP_035678814.1"/>
    </source>
</evidence>
<dbReference type="OrthoDB" id="539213at2759"/>